<dbReference type="Gene3D" id="3.30.420.10">
    <property type="entry name" value="Ribonuclease H-like superfamily/Ribonuclease H"/>
    <property type="match status" value="1"/>
</dbReference>
<dbReference type="InterPro" id="IPR036397">
    <property type="entry name" value="RNaseH_sf"/>
</dbReference>
<dbReference type="OrthoDB" id="26838at2759"/>
<dbReference type="InParanoid" id="A0A5J5F1B6"/>
<evidence type="ECO:0000313" key="2">
    <source>
        <dbReference type="EMBL" id="KAA8909411.1"/>
    </source>
</evidence>
<feature type="chain" id="PRO_5023892990" description="3'-5' exonuclease domain-containing protein" evidence="1">
    <location>
        <begin position="21"/>
        <end position="228"/>
    </location>
</feature>
<comment type="caution">
    <text evidence="2">The sequence shown here is derived from an EMBL/GenBank/DDBJ whole genome shotgun (WGS) entry which is preliminary data.</text>
</comment>
<dbReference type="EMBL" id="VXIS01000058">
    <property type="protein sequence ID" value="KAA8909411.1"/>
    <property type="molecule type" value="Genomic_DNA"/>
</dbReference>
<dbReference type="Proteomes" id="UP000326924">
    <property type="component" value="Unassembled WGS sequence"/>
</dbReference>
<keyword evidence="1" id="KW-0732">Signal</keyword>
<dbReference type="PANTHER" id="PTHR43040:SF1">
    <property type="entry name" value="RIBONUCLEASE D"/>
    <property type="match status" value="1"/>
</dbReference>
<accession>A0A5J5F1B6</accession>
<dbReference type="AlphaFoldDB" id="A0A5J5F1B6"/>
<organism evidence="2 3">
    <name type="scientific">Sphaerosporella brunnea</name>
    <dbReference type="NCBI Taxonomy" id="1250544"/>
    <lineage>
        <taxon>Eukaryota</taxon>
        <taxon>Fungi</taxon>
        <taxon>Dikarya</taxon>
        <taxon>Ascomycota</taxon>
        <taxon>Pezizomycotina</taxon>
        <taxon>Pezizomycetes</taxon>
        <taxon>Pezizales</taxon>
        <taxon>Pyronemataceae</taxon>
        <taxon>Sphaerosporella</taxon>
    </lineage>
</organism>
<evidence type="ECO:0000313" key="3">
    <source>
        <dbReference type="Proteomes" id="UP000326924"/>
    </source>
</evidence>
<dbReference type="PANTHER" id="PTHR43040">
    <property type="entry name" value="RIBONUCLEASE D"/>
    <property type="match status" value="1"/>
</dbReference>
<reference evidence="2 3" key="1">
    <citation type="submission" date="2019-09" db="EMBL/GenBank/DDBJ databases">
        <title>Draft genome of the ectomycorrhizal ascomycete Sphaerosporella brunnea.</title>
        <authorList>
            <consortium name="DOE Joint Genome Institute"/>
            <person name="Benucci G.M."/>
            <person name="Marozzi G."/>
            <person name="Antonielli L."/>
            <person name="Sanchez S."/>
            <person name="Marco P."/>
            <person name="Wang X."/>
            <person name="Falini L.B."/>
            <person name="Barry K."/>
            <person name="Haridas S."/>
            <person name="Lipzen A."/>
            <person name="Labutti K."/>
            <person name="Grigoriev I.V."/>
            <person name="Murat C."/>
            <person name="Martin F."/>
            <person name="Albertini E."/>
            <person name="Donnini D."/>
            <person name="Bonito G."/>
        </authorList>
    </citation>
    <scope>NUCLEOTIDE SEQUENCE [LARGE SCALE GENOMIC DNA]</scope>
    <source>
        <strain evidence="2 3">Sb_GMNB300</strain>
    </source>
</reference>
<keyword evidence="3" id="KW-1185">Reference proteome</keyword>
<sequence>MAQIWPLESFLLVNTADVLASVLPLLKEPLPRCHMLALDIIGQHPDASNPDRSSIDCITLHLTGNDWRITYFLDLRALGPAVFTTTDTDGTTLTTIFQHPQIPKVVFGLDRVSQALYTHFHVRLELAIDIQALAPVALRHFGVPCREVYSLVGCISLVREMVAVGSTVDRWLKEAVDKHWEAFPEGRCQVDMMFEERPIEPWKLKACALVTAVMPVVYGLCQPRIGRL</sequence>
<protein>
    <recommendedName>
        <fullName evidence="4">3'-5' exonuclease domain-containing protein</fullName>
    </recommendedName>
</protein>
<name>A0A5J5F1B6_9PEZI</name>
<evidence type="ECO:0000256" key="1">
    <source>
        <dbReference type="SAM" id="SignalP"/>
    </source>
</evidence>
<evidence type="ECO:0008006" key="4">
    <source>
        <dbReference type="Google" id="ProtNLM"/>
    </source>
</evidence>
<feature type="signal peptide" evidence="1">
    <location>
        <begin position="1"/>
        <end position="20"/>
    </location>
</feature>
<proteinExistence type="predicted"/>
<gene>
    <name evidence="2" type="ORF">FN846DRAFT_1009055</name>
</gene>
<dbReference type="GO" id="GO:0003676">
    <property type="term" value="F:nucleic acid binding"/>
    <property type="evidence" value="ECO:0007669"/>
    <property type="project" value="InterPro"/>
</dbReference>